<dbReference type="Proteomes" id="UP000604825">
    <property type="component" value="Unassembled WGS sequence"/>
</dbReference>
<dbReference type="PANTHER" id="PTHR31762:SF13">
    <property type="entry name" value="OS11G0520500 PROTEIN"/>
    <property type="match status" value="1"/>
</dbReference>
<evidence type="ECO:0000256" key="2">
    <source>
        <dbReference type="SAM" id="MobiDB-lite"/>
    </source>
</evidence>
<feature type="region of interest" description="Disordered" evidence="2">
    <location>
        <begin position="147"/>
        <end position="211"/>
    </location>
</feature>
<dbReference type="InterPro" id="IPR040321">
    <property type="entry name" value="SCD2-like"/>
</dbReference>
<organism evidence="3 4">
    <name type="scientific">Miscanthus lutarioriparius</name>
    <dbReference type="NCBI Taxonomy" id="422564"/>
    <lineage>
        <taxon>Eukaryota</taxon>
        <taxon>Viridiplantae</taxon>
        <taxon>Streptophyta</taxon>
        <taxon>Embryophyta</taxon>
        <taxon>Tracheophyta</taxon>
        <taxon>Spermatophyta</taxon>
        <taxon>Magnoliopsida</taxon>
        <taxon>Liliopsida</taxon>
        <taxon>Poales</taxon>
        <taxon>Poaceae</taxon>
        <taxon>PACMAD clade</taxon>
        <taxon>Panicoideae</taxon>
        <taxon>Andropogonodae</taxon>
        <taxon>Andropogoneae</taxon>
        <taxon>Saccharinae</taxon>
        <taxon>Miscanthus</taxon>
    </lineage>
</organism>
<evidence type="ECO:0000256" key="1">
    <source>
        <dbReference type="SAM" id="Coils"/>
    </source>
</evidence>
<keyword evidence="1" id="KW-0175">Coiled coil</keyword>
<proteinExistence type="predicted"/>
<feature type="region of interest" description="Disordered" evidence="2">
    <location>
        <begin position="559"/>
        <end position="595"/>
    </location>
</feature>
<dbReference type="EMBL" id="CAJGYO010000009">
    <property type="protein sequence ID" value="CAD6253787.1"/>
    <property type="molecule type" value="Genomic_DNA"/>
</dbReference>
<feature type="coiled-coil region" evidence="1">
    <location>
        <begin position="713"/>
        <end position="751"/>
    </location>
</feature>
<feature type="compositionally biased region" description="Basic and acidic residues" evidence="2">
    <location>
        <begin position="348"/>
        <end position="370"/>
    </location>
</feature>
<dbReference type="OrthoDB" id="680678at2759"/>
<feature type="compositionally biased region" description="Low complexity" evidence="2">
    <location>
        <begin position="494"/>
        <end position="503"/>
    </location>
</feature>
<accession>A0A811Q095</accession>
<feature type="compositionally biased region" description="Basic residues" evidence="2">
    <location>
        <begin position="158"/>
        <end position="176"/>
    </location>
</feature>
<dbReference type="GO" id="GO:0000911">
    <property type="term" value="P:cytokinesis by cell plate formation"/>
    <property type="evidence" value="ECO:0007669"/>
    <property type="project" value="InterPro"/>
</dbReference>
<comment type="caution">
    <text evidence="3">The sequence shown here is derived from an EMBL/GenBank/DDBJ whole genome shotgun (WGS) entry which is preliminary data.</text>
</comment>
<dbReference type="PANTHER" id="PTHR31762">
    <property type="entry name" value="FAS-BINDING FACTOR-LIKE PROTEIN"/>
    <property type="match status" value="1"/>
</dbReference>
<evidence type="ECO:0000313" key="4">
    <source>
        <dbReference type="Proteomes" id="UP000604825"/>
    </source>
</evidence>
<keyword evidence="4" id="KW-1185">Reference proteome</keyword>
<name>A0A811Q095_9POAL</name>
<reference evidence="3" key="1">
    <citation type="submission" date="2020-10" db="EMBL/GenBank/DDBJ databases">
        <authorList>
            <person name="Han B."/>
            <person name="Lu T."/>
            <person name="Zhao Q."/>
            <person name="Huang X."/>
            <person name="Zhao Y."/>
        </authorList>
    </citation>
    <scope>NUCLEOTIDE SEQUENCE</scope>
</reference>
<feature type="compositionally biased region" description="Basic and acidic residues" evidence="2">
    <location>
        <begin position="400"/>
        <end position="422"/>
    </location>
</feature>
<feature type="compositionally biased region" description="Low complexity" evidence="2">
    <location>
        <begin position="51"/>
        <end position="72"/>
    </location>
</feature>
<feature type="region of interest" description="Disordered" evidence="2">
    <location>
        <begin position="1"/>
        <end position="84"/>
    </location>
</feature>
<evidence type="ECO:0008006" key="5">
    <source>
        <dbReference type="Google" id="ProtNLM"/>
    </source>
</evidence>
<feature type="region of interest" description="Disordered" evidence="2">
    <location>
        <begin position="244"/>
        <end position="516"/>
    </location>
</feature>
<evidence type="ECO:0000313" key="3">
    <source>
        <dbReference type="EMBL" id="CAD6253787.1"/>
    </source>
</evidence>
<feature type="region of interest" description="Disordered" evidence="2">
    <location>
        <begin position="607"/>
        <end position="638"/>
    </location>
</feature>
<protein>
    <recommendedName>
        <fullName evidence="5">Coiled-coil domain-containing protein SCD2</fullName>
    </recommendedName>
</protein>
<feature type="compositionally biased region" description="Low complexity" evidence="2">
    <location>
        <begin position="300"/>
        <end position="311"/>
    </location>
</feature>
<sequence>MDWRRAGSPTYGRRRSAGGIYSAPASPAHPLVGPAGATTTTAAASPVHPLAARSNSKARAAAAMAHAMSRAAGPRDDDDADLAGSNGMMSPLRGGGYGYGYGGRSPLHAAAAGGGGGAKDKYFGFALPKGNGHDLIGSSRASFSFKLEPKVPPNTPKRYTRRNGKVKLKSTRRRLGGHPPPAPMDAPRGGGHTRRSGPSGAAADQRRAAAAQAMARMEEMMLAHAGAAGEFSIILDAPLPSLQQYRRNPAPSRRGPQGGGGGLDEGVPARLRRDGSGSGRDALGDPDTAARTSRRGAVDGTGAARPRAGGARCEREQEETVEAPVRLTDPRSVRRPVSRGATPPPRSTEVRRAAAQEEEERAARREREQEETVEAPVRLTDPRTVRRPVSRGATPPPRSTEVRRVAVQEEEERAVRREREQEETVEAPVRLTDPRSVRRPVSRDATPPPRSRVAAQEEEEETPLQLLARDGPSSSVTRPAEAPTVAPQASETIAAASLPATRPSSRRSRRDVGVKQVVSEVASSVDSDVESVGRWSSRGSEDGGDEAVSLLKPLAAVVARDRSRSNSPAISRNGVDSAAANRAPSTGRSTFAPPVGVSVRPLQAVEIPNGTPKDRRAVYPDPIFAQSTRSRDSHDSSTLTEELEMLKDENVNLLEKLGLAEEKLRQSEARTTELEKQVANLGDGLSMEVKLMKRREEMLVRKEQEIRKALVSKNGKSEELTTLQQQLQSAREEASAAVKKLKEAESETQELHTMTRRMILSKDEMEEVVMKRCWLARYWGLAVQYGIYPDISMSKHEYWSSLAPLPFEYVTSAGQRAKNGSETESNGLEDVDKLVHDLTVTAGEGNVETMLAVDKGLQELAFLKVEDAVLFALAQHHRSNVAGAADPDIKSSGDEKFTEAFDLSKEEEEDVQFKQAWLIYFWRRAKTHNVEEDIAEERLQMWIDRHGHQPTSHDAVDVEQGIHELRKLGIEQLLWELSRHEVNLAKDEPSDVEDLT</sequence>
<dbReference type="AlphaFoldDB" id="A0A811Q095"/>
<gene>
    <name evidence="3" type="ORF">NCGR_LOCUS37409</name>
</gene>